<dbReference type="SMART" id="SM00642">
    <property type="entry name" value="Aamy"/>
    <property type="match status" value="1"/>
</dbReference>
<accession>A0A419T002</accession>
<dbReference type="FunFam" id="2.60.40.1180:FF:000002">
    <property type="entry name" value="1,4-alpha-glucan branching enzyme GlgB"/>
    <property type="match status" value="1"/>
</dbReference>
<evidence type="ECO:0000256" key="10">
    <source>
        <dbReference type="HAMAP-Rule" id="MF_00685"/>
    </source>
</evidence>
<dbReference type="NCBIfam" id="TIGR01515">
    <property type="entry name" value="branching_enzym"/>
    <property type="match status" value="1"/>
</dbReference>
<feature type="domain" description="Glycosyl hydrolase family 13 catalytic" evidence="12">
    <location>
        <begin position="163"/>
        <end position="507"/>
    </location>
</feature>
<dbReference type="InterPro" id="IPR014756">
    <property type="entry name" value="Ig_E-set"/>
</dbReference>
<dbReference type="Pfam" id="PF02806">
    <property type="entry name" value="Alpha-amylase_C"/>
    <property type="match status" value="1"/>
</dbReference>
<dbReference type="GO" id="GO:0004553">
    <property type="term" value="F:hydrolase activity, hydrolyzing O-glycosyl compounds"/>
    <property type="evidence" value="ECO:0007669"/>
    <property type="project" value="InterPro"/>
</dbReference>
<dbReference type="AlphaFoldDB" id="A0A419T002"/>
<proteinExistence type="inferred from homology"/>
<dbReference type="Pfam" id="PF02922">
    <property type="entry name" value="CBM_48"/>
    <property type="match status" value="1"/>
</dbReference>
<keyword evidence="7 10" id="KW-0808">Transferase</keyword>
<evidence type="ECO:0000313" key="13">
    <source>
        <dbReference type="EMBL" id="RKD30874.1"/>
    </source>
</evidence>
<gene>
    <name evidence="10" type="primary">glgB</name>
    <name evidence="13" type="ORF">BET03_13250</name>
</gene>
<evidence type="ECO:0000259" key="12">
    <source>
        <dbReference type="SMART" id="SM00642"/>
    </source>
</evidence>
<dbReference type="InterPro" id="IPR044143">
    <property type="entry name" value="GlgB_N_E_set_prok"/>
</dbReference>
<dbReference type="GO" id="GO:0005978">
    <property type="term" value="P:glycogen biosynthetic process"/>
    <property type="evidence" value="ECO:0007669"/>
    <property type="project" value="UniProtKB-UniRule"/>
</dbReference>
<dbReference type="SUPFAM" id="SSF51011">
    <property type="entry name" value="Glycosyl hydrolase domain"/>
    <property type="match status" value="1"/>
</dbReference>
<dbReference type="InterPro" id="IPR004193">
    <property type="entry name" value="Glyco_hydro_13_N"/>
</dbReference>
<comment type="function">
    <text evidence="2 10">Catalyzes the formation of the alpha-1,6-glucosidic linkages in glycogen by scission of a 1,4-alpha-linked oligosaccharide from growing alpha-1,4-glucan chains and the subsequent attachment of the oligosaccharide to the alpha-1,6 position.</text>
</comment>
<keyword evidence="6 10" id="KW-0328">Glycosyltransferase</keyword>
<dbReference type="Gene3D" id="3.20.20.80">
    <property type="entry name" value="Glycosidases"/>
    <property type="match status" value="1"/>
</dbReference>
<keyword evidence="9 10" id="KW-0119">Carbohydrate metabolism</keyword>
<evidence type="ECO:0000256" key="6">
    <source>
        <dbReference type="ARBA" id="ARBA00022676"/>
    </source>
</evidence>
<evidence type="ECO:0000256" key="11">
    <source>
        <dbReference type="PIRSR" id="PIRSR000463-1"/>
    </source>
</evidence>
<dbReference type="SUPFAM" id="SSF51445">
    <property type="entry name" value="(Trans)glycosidases"/>
    <property type="match status" value="1"/>
</dbReference>
<comment type="similarity">
    <text evidence="4 10">Belongs to the glycosyl hydrolase 13 family. GlgB subfamily.</text>
</comment>
<dbReference type="PANTHER" id="PTHR43651">
    <property type="entry name" value="1,4-ALPHA-GLUCAN-BRANCHING ENZYME"/>
    <property type="match status" value="1"/>
</dbReference>
<feature type="active site" description="Proton donor" evidence="10 11">
    <location>
        <position position="363"/>
    </location>
</feature>
<keyword evidence="8 10" id="KW-0320">Glycogen biosynthesis</keyword>
<dbReference type="CDD" id="cd02855">
    <property type="entry name" value="E_set_GBE_prok_N"/>
    <property type="match status" value="1"/>
</dbReference>
<dbReference type="GO" id="GO:0043169">
    <property type="term" value="F:cation binding"/>
    <property type="evidence" value="ECO:0007669"/>
    <property type="project" value="InterPro"/>
</dbReference>
<dbReference type="NCBIfam" id="NF008967">
    <property type="entry name" value="PRK12313.1"/>
    <property type="match status" value="1"/>
</dbReference>
<dbReference type="FunFam" id="2.60.40.10:FF:000169">
    <property type="entry name" value="1,4-alpha-glucan branching enzyme GlgB"/>
    <property type="match status" value="1"/>
</dbReference>
<evidence type="ECO:0000256" key="9">
    <source>
        <dbReference type="ARBA" id="ARBA00023277"/>
    </source>
</evidence>
<dbReference type="GO" id="GO:0003844">
    <property type="term" value="F:1,4-alpha-glucan branching enzyme activity"/>
    <property type="evidence" value="ECO:0007669"/>
    <property type="project" value="UniProtKB-UniRule"/>
</dbReference>
<keyword evidence="5 10" id="KW-0321">Glycogen metabolism</keyword>
<dbReference type="InterPro" id="IPR013780">
    <property type="entry name" value="Glyco_hydro_b"/>
</dbReference>
<dbReference type="EMBL" id="MCIB01000029">
    <property type="protein sequence ID" value="RKD30874.1"/>
    <property type="molecule type" value="Genomic_DNA"/>
</dbReference>
<evidence type="ECO:0000256" key="4">
    <source>
        <dbReference type="ARBA" id="ARBA00009000"/>
    </source>
</evidence>
<evidence type="ECO:0000256" key="1">
    <source>
        <dbReference type="ARBA" id="ARBA00000826"/>
    </source>
</evidence>
<dbReference type="PIRSF" id="PIRSF000463">
    <property type="entry name" value="GlgB"/>
    <property type="match status" value="1"/>
</dbReference>
<dbReference type="NCBIfam" id="NF003811">
    <property type="entry name" value="PRK05402.1"/>
    <property type="match status" value="1"/>
</dbReference>
<evidence type="ECO:0000256" key="2">
    <source>
        <dbReference type="ARBA" id="ARBA00002953"/>
    </source>
</evidence>
<dbReference type="OrthoDB" id="9800174at2"/>
<feature type="active site" description="Nucleophile" evidence="10 11">
    <location>
        <position position="310"/>
    </location>
</feature>
<dbReference type="UniPathway" id="UPA00164"/>
<dbReference type="InterPro" id="IPR006047">
    <property type="entry name" value="GH13_cat_dom"/>
</dbReference>
<comment type="caution">
    <text evidence="13">The sequence shown here is derived from an EMBL/GenBank/DDBJ whole genome shotgun (WGS) entry which is preliminary data.</text>
</comment>
<comment type="subunit">
    <text evidence="10">Monomer.</text>
</comment>
<dbReference type="InterPro" id="IPR017853">
    <property type="entry name" value="GH"/>
</dbReference>
<comment type="catalytic activity">
    <reaction evidence="1 10">
        <text>Transfers a segment of a (1-&gt;4)-alpha-D-glucan chain to a primary hydroxy group in a similar glucan chain.</text>
        <dbReference type="EC" id="2.4.1.18"/>
    </reaction>
</comment>
<name>A0A419T002_9FIRM</name>
<dbReference type="InterPro" id="IPR006407">
    <property type="entry name" value="GlgB"/>
</dbReference>
<dbReference type="Pfam" id="PF00128">
    <property type="entry name" value="Alpha-amylase"/>
    <property type="match status" value="1"/>
</dbReference>
<keyword evidence="14" id="KW-1185">Reference proteome</keyword>
<organism evidence="13 14">
    <name type="scientific">Thermohalobacter berrensis</name>
    <dbReference type="NCBI Taxonomy" id="99594"/>
    <lineage>
        <taxon>Bacteria</taxon>
        <taxon>Bacillati</taxon>
        <taxon>Bacillota</taxon>
        <taxon>Tissierellia</taxon>
        <taxon>Tissierellales</taxon>
        <taxon>Thermohalobacteraceae</taxon>
        <taxon>Thermohalobacter</taxon>
    </lineage>
</organism>
<comment type="pathway">
    <text evidence="3 10">Glycan biosynthesis; glycogen biosynthesis.</text>
</comment>
<dbReference type="FunFam" id="3.20.20.80:FF:000003">
    <property type="entry name" value="1,4-alpha-glucan branching enzyme GlgB"/>
    <property type="match status" value="1"/>
</dbReference>
<evidence type="ECO:0000256" key="8">
    <source>
        <dbReference type="ARBA" id="ARBA00023056"/>
    </source>
</evidence>
<evidence type="ECO:0000256" key="5">
    <source>
        <dbReference type="ARBA" id="ARBA00022600"/>
    </source>
</evidence>
<dbReference type="CDD" id="cd11322">
    <property type="entry name" value="AmyAc_Glg_BE"/>
    <property type="match status" value="1"/>
</dbReference>
<dbReference type="InterPro" id="IPR006048">
    <property type="entry name" value="A-amylase/branching_C"/>
</dbReference>
<dbReference type="InterPro" id="IPR037439">
    <property type="entry name" value="Branching_enzy"/>
</dbReference>
<evidence type="ECO:0000256" key="3">
    <source>
        <dbReference type="ARBA" id="ARBA00004964"/>
    </source>
</evidence>
<dbReference type="InterPro" id="IPR013783">
    <property type="entry name" value="Ig-like_fold"/>
</dbReference>
<dbReference type="PANTHER" id="PTHR43651:SF3">
    <property type="entry name" value="1,4-ALPHA-GLUCAN-BRANCHING ENZYME"/>
    <property type="match status" value="1"/>
</dbReference>
<dbReference type="GO" id="GO:0005829">
    <property type="term" value="C:cytosol"/>
    <property type="evidence" value="ECO:0007669"/>
    <property type="project" value="TreeGrafter"/>
</dbReference>
<dbReference type="HAMAP" id="MF_00685">
    <property type="entry name" value="GlgB"/>
    <property type="match status" value="1"/>
</dbReference>
<protein>
    <recommendedName>
        <fullName evidence="10">1,4-alpha-glucan branching enzyme GlgB</fullName>
        <ecNumber evidence="10">2.4.1.18</ecNumber>
    </recommendedName>
    <alternativeName>
        <fullName evidence="10">1,4-alpha-D-glucan:1,4-alpha-D-glucan 6-glucosyl-transferase</fullName>
    </alternativeName>
    <alternativeName>
        <fullName evidence="10">Alpha-(1-&gt;4)-glucan branching enzyme</fullName>
    </alternativeName>
    <alternativeName>
        <fullName evidence="10">Glycogen branching enzyme</fullName>
        <shortName evidence="10">BE</shortName>
    </alternativeName>
</protein>
<dbReference type="EC" id="2.4.1.18" evidence="10"/>
<sequence>MIDYLPVSSFDVYLFHQGNNYQAYNFLGAKPIKHKGVKGVSFTVWAPNAEKINVVGNFNKWDGTNYSMKKVHDSGIWNIFIGGLDEWQIYKYEIHTKNGEILLKSDPYAFYSEFRPNTASVVVSIDDYNWNDDEWMEERKNKNILEEPVNIYEVHLGSWIRKESGDFSNYREIADRLVEYVLKMGYTHIELLPVAEHPLDASWGYQATGYYSVTSRYGTPKDFMYLVDKCHQNGIGVILDWVPGHFCKDAHGLWKFDGTPLYEYDNPLMADNFQWGTANFDYSKNEVVSYLISNAIFWFDKYHIDGLRVDAVSHMLYLDFGRKDGEWMPNKYGGRENLHAIEFLKKLNKTIFEHFPNVLMIAEESTAWPLVTAPTYLNGLGFNFKWNMGWMNDTLNYMEKDPIHRKWHHNLITFSFMYAFSENYILSLSHDEVVHCKKSLVDKMPGDYWRKFANLRALYAYMFAHPGKKLLFMGGEFAQFSEWNYEKELDWLLLDFDMHKKMQNYVRELNHLYKHEKALYQLDSDYKGFEWIDHSNHEQSIITFMRKGKWEDDFVIFVCNFTPVPRYNYKIGVPKLGRYKEIFNSDLEIYGGSGLKNNKMIKATEYKWHNQPYSIEINIPPLGALFVKPNTNNPKDEIEDGSQVSQI</sequence>
<evidence type="ECO:0000256" key="7">
    <source>
        <dbReference type="ARBA" id="ARBA00022679"/>
    </source>
</evidence>
<evidence type="ECO:0000313" key="14">
    <source>
        <dbReference type="Proteomes" id="UP000284177"/>
    </source>
</evidence>
<dbReference type="Proteomes" id="UP000284177">
    <property type="component" value="Unassembled WGS sequence"/>
</dbReference>
<dbReference type="Gene3D" id="2.60.40.1180">
    <property type="entry name" value="Golgi alpha-mannosidase II"/>
    <property type="match status" value="1"/>
</dbReference>
<dbReference type="SUPFAM" id="SSF81296">
    <property type="entry name" value="E set domains"/>
    <property type="match status" value="1"/>
</dbReference>
<reference evidence="13 14" key="1">
    <citation type="submission" date="2016-08" db="EMBL/GenBank/DDBJ databases">
        <title>Novel Firmicutes and Novel Genomes.</title>
        <authorList>
            <person name="Poppleton D.I."/>
            <person name="Gribaldo S."/>
        </authorList>
    </citation>
    <scope>NUCLEOTIDE SEQUENCE [LARGE SCALE GENOMIC DNA]</scope>
    <source>
        <strain evidence="13 14">CTT3</strain>
    </source>
</reference>
<dbReference type="Gene3D" id="2.60.40.10">
    <property type="entry name" value="Immunoglobulins"/>
    <property type="match status" value="1"/>
</dbReference>